<reference evidence="6 7" key="1">
    <citation type="submission" date="2014-05" db="EMBL/GenBank/DDBJ databases">
        <authorList>
            <person name="Daugherty S.C."/>
            <person name="Tallon L.J."/>
            <person name="Sadzewicz L."/>
            <person name="Kilian M."/>
            <person name="Tettelin H."/>
        </authorList>
    </citation>
    <scope>NUCLEOTIDE SEQUENCE [LARGE SCALE GENOMIC DNA]</scope>
    <source>
        <strain evidence="2 7">SK629</strain>
        <strain evidence="3 6">SK642</strain>
    </source>
</reference>
<comment type="caution">
    <text evidence="3">The sequence shown here is derived from an EMBL/GenBank/DDBJ whole genome shotgun (WGS) entry which is preliminary data.</text>
</comment>
<dbReference type="Proteomes" id="UP000759590">
    <property type="component" value="Unassembled WGS sequence"/>
</dbReference>
<evidence type="ECO:0000313" key="3">
    <source>
        <dbReference type="EMBL" id="KEQ40393.1"/>
    </source>
</evidence>
<proteinExistence type="predicted"/>
<keyword evidence="1" id="KW-0812">Transmembrane</keyword>
<dbReference type="PATRIC" id="fig|28037.233.peg.959"/>
<evidence type="ECO:0000313" key="5">
    <source>
        <dbReference type="EMBL" id="MBS4948236.1"/>
    </source>
</evidence>
<name>A0A081QBS0_STRMT</name>
<dbReference type="RefSeq" id="WP_012972478.1">
    <property type="nucleotide sequence ID" value="NZ_CAJJIE010000060.1"/>
</dbReference>
<dbReference type="InterPro" id="IPR024515">
    <property type="entry name" value="DUF3397"/>
</dbReference>
<dbReference type="EMBL" id="JPFW01000007">
    <property type="protein sequence ID" value="KEQ40393.1"/>
    <property type="molecule type" value="Genomic_DNA"/>
</dbReference>
<dbReference type="EMBL" id="JPFU01000009">
    <property type="protein sequence ID" value="KEQ36355.1"/>
    <property type="molecule type" value="Genomic_DNA"/>
</dbReference>
<dbReference type="Proteomes" id="UP000070458">
    <property type="component" value="Unassembled WGS sequence"/>
</dbReference>
<evidence type="ECO:0000313" key="2">
    <source>
        <dbReference type="EMBL" id="KEQ36355.1"/>
    </source>
</evidence>
<dbReference type="EMBL" id="JAGZLW010000021">
    <property type="protein sequence ID" value="MBS4948236.1"/>
    <property type="molecule type" value="Genomic_DNA"/>
</dbReference>
<organism evidence="3 6">
    <name type="scientific">Streptococcus mitis</name>
    <dbReference type="NCBI Taxonomy" id="28037"/>
    <lineage>
        <taxon>Bacteria</taxon>
        <taxon>Bacillati</taxon>
        <taxon>Bacillota</taxon>
        <taxon>Bacilli</taxon>
        <taxon>Lactobacillales</taxon>
        <taxon>Streptococcaceae</taxon>
        <taxon>Streptococcus</taxon>
        <taxon>Streptococcus mitis group</taxon>
    </lineage>
</organism>
<dbReference type="AlphaFoldDB" id="A0A081QBS0"/>
<dbReference type="Proteomes" id="UP000028030">
    <property type="component" value="Unassembled WGS sequence"/>
</dbReference>
<dbReference type="Proteomes" id="UP000028090">
    <property type="component" value="Unassembled WGS sequence"/>
</dbReference>
<dbReference type="EMBL" id="LQOD01000166">
    <property type="protein sequence ID" value="KXT93507.1"/>
    <property type="molecule type" value="Genomic_DNA"/>
</dbReference>
<evidence type="ECO:0000313" key="8">
    <source>
        <dbReference type="Proteomes" id="UP000070458"/>
    </source>
</evidence>
<evidence type="ECO:0000313" key="6">
    <source>
        <dbReference type="Proteomes" id="UP000028030"/>
    </source>
</evidence>
<reference evidence="5" key="3">
    <citation type="submission" date="2021-02" db="EMBL/GenBank/DDBJ databases">
        <title>Infant gut strain persistence is associated with maternal origin, phylogeny, and functional potential including surface adhesion and iron acquisition.</title>
        <authorList>
            <person name="Lou Y.C."/>
        </authorList>
    </citation>
    <scope>NUCLEOTIDE SEQUENCE</scope>
    <source>
        <strain evidence="5">L3_114_025G1_dasL3_114_025G1_concoct_29</strain>
    </source>
</reference>
<feature type="transmembrane region" description="Helical" evidence="1">
    <location>
        <begin position="65"/>
        <end position="83"/>
    </location>
</feature>
<keyword evidence="1" id="KW-0472">Membrane</keyword>
<protein>
    <submittedName>
        <fullName evidence="5">DUF3397 family protein</fullName>
    </submittedName>
</protein>
<dbReference type="Pfam" id="PF11877">
    <property type="entry name" value="DUF3397"/>
    <property type="match status" value="1"/>
</dbReference>
<sequence>MDMILMKLASILLLILTLVVCIIITKLFRLKKLGRNFADLAFPVLVFEYYLITAKTFTHNFLPRLGLALSLLAIILVFFFLLKKRSFYYPKFIKFFWRAGFLLTLVMYIEMIVELMAQK</sequence>
<evidence type="ECO:0000313" key="4">
    <source>
        <dbReference type="EMBL" id="KXT93507.1"/>
    </source>
</evidence>
<evidence type="ECO:0000256" key="1">
    <source>
        <dbReference type="SAM" id="Phobius"/>
    </source>
</evidence>
<reference evidence="4 8" key="2">
    <citation type="submission" date="2016-01" db="EMBL/GenBank/DDBJ databases">
        <title>Highly variable Streptococcus oralis are common among viridans streptococci isolated from primates.</title>
        <authorList>
            <person name="Denapaite D."/>
            <person name="Rieger M."/>
            <person name="Koendgen S."/>
            <person name="Brueckner R."/>
            <person name="Ochigava I."/>
            <person name="Kappeler P."/>
            <person name="Maetz-Rensing K."/>
            <person name="Leendertz F."/>
            <person name="Hakenbeck R."/>
        </authorList>
    </citation>
    <scope>NUCLEOTIDE SEQUENCE [LARGE SCALE GENOMIC DNA]</scope>
    <source>
        <strain evidence="4 8">DD26</strain>
    </source>
</reference>
<evidence type="ECO:0000313" key="7">
    <source>
        <dbReference type="Proteomes" id="UP000028090"/>
    </source>
</evidence>
<gene>
    <name evidence="5" type="ORF">KHZ51_05885</name>
    <name evidence="2" type="ORF">SK629_0752</name>
    <name evidence="3" type="ORF">SK642_0627</name>
    <name evidence="4" type="ORF">SMIDD26_00841</name>
</gene>
<accession>A0A081QBS0</accession>
<feature type="transmembrane region" description="Helical" evidence="1">
    <location>
        <begin position="6"/>
        <end position="25"/>
    </location>
</feature>
<dbReference type="OrthoDB" id="2237252at2"/>
<dbReference type="OMA" id="IVITFTH"/>
<feature type="transmembrane region" description="Helical" evidence="1">
    <location>
        <begin position="95"/>
        <end position="117"/>
    </location>
</feature>
<keyword evidence="1" id="KW-1133">Transmembrane helix</keyword>